<dbReference type="Gene3D" id="3.40.50.1110">
    <property type="entry name" value="SGNH hydrolase"/>
    <property type="match status" value="1"/>
</dbReference>
<feature type="non-terminal residue" evidence="1">
    <location>
        <position position="238"/>
    </location>
</feature>
<comment type="caution">
    <text evidence="1">The sequence shown here is derived from an EMBL/GenBank/DDBJ whole genome shotgun (WGS) entry which is preliminary data.</text>
</comment>
<evidence type="ECO:0000313" key="1">
    <source>
        <dbReference type="EMBL" id="GAI55824.1"/>
    </source>
</evidence>
<sequence length="238" mass="27167">PYLKYQLYRSGLSVELSFGGYDTFWQEVISKDFSKIKQDIIVTSLLLEQIEPDYELSNWSVDLLAERLFELWNLILSKSEGILAINTFLRPFYSDMGFAGETNEASLVSKISQLNEEIKNFAKNQSSEIFVIDWERLIMRLGMEASIDRRFGYISKAPFKPAFLKLYAEEIAKIGRAKRGKIKKVLVLDCDNALWGGIVGEDGISGIKLDCNEYPGKAFYDFQKGVLQLFNRGVIIVL</sequence>
<accession>X1RJT0</accession>
<gene>
    <name evidence="1" type="ORF">S06H3_55095</name>
</gene>
<name>X1RJT0_9ZZZZ</name>
<feature type="non-terminal residue" evidence="1">
    <location>
        <position position="1"/>
    </location>
</feature>
<reference evidence="1" key="1">
    <citation type="journal article" date="2014" name="Front. Microbiol.">
        <title>High frequency of phylogenetically diverse reductive dehalogenase-homologous genes in deep subseafloor sedimentary metagenomes.</title>
        <authorList>
            <person name="Kawai M."/>
            <person name="Futagami T."/>
            <person name="Toyoda A."/>
            <person name="Takaki Y."/>
            <person name="Nishi S."/>
            <person name="Hori S."/>
            <person name="Arai W."/>
            <person name="Tsubouchi T."/>
            <person name="Morono Y."/>
            <person name="Uchiyama I."/>
            <person name="Ito T."/>
            <person name="Fujiyama A."/>
            <person name="Inagaki F."/>
            <person name="Takami H."/>
        </authorList>
    </citation>
    <scope>NUCLEOTIDE SEQUENCE</scope>
    <source>
        <strain evidence="1">Expedition CK06-06</strain>
    </source>
</reference>
<dbReference type="Gene3D" id="3.40.50.1000">
    <property type="entry name" value="HAD superfamily/HAD-like"/>
    <property type="match status" value="1"/>
</dbReference>
<protein>
    <submittedName>
        <fullName evidence="1">Uncharacterized protein</fullName>
    </submittedName>
</protein>
<proteinExistence type="predicted"/>
<organism evidence="1">
    <name type="scientific">marine sediment metagenome</name>
    <dbReference type="NCBI Taxonomy" id="412755"/>
    <lineage>
        <taxon>unclassified sequences</taxon>
        <taxon>metagenomes</taxon>
        <taxon>ecological metagenomes</taxon>
    </lineage>
</organism>
<dbReference type="EMBL" id="BARV01035293">
    <property type="protein sequence ID" value="GAI55824.1"/>
    <property type="molecule type" value="Genomic_DNA"/>
</dbReference>
<dbReference type="InterPro" id="IPR023214">
    <property type="entry name" value="HAD_sf"/>
</dbReference>
<dbReference type="InterPro" id="IPR036514">
    <property type="entry name" value="SGNH_hydro_sf"/>
</dbReference>
<dbReference type="AlphaFoldDB" id="X1RJT0"/>